<sequence length="223" mass="24203">MSIAMKKFLIISLLFLFFLLQISLLWIQHPKKELETSVSTAPPLKSLPPPPLAAMPAPTWRRASSSLALAVSPSPSILGGQPTSPESHELLVPGARFRNSPATSPSTALQTQEQQVVRTGLLARAWARLVAEALQLPLLGDLITRPVPFLFSTLLASVAAGLCSGRPLEEDLRAPHPLASNSRPEPAGMPCPLDDLYIFHRHPTPTPTRRTMGRAVLFFSSWG</sequence>
<dbReference type="EMBL" id="CM029038">
    <property type="protein sequence ID" value="KAG2649960.1"/>
    <property type="molecule type" value="Genomic_DNA"/>
</dbReference>
<protein>
    <submittedName>
        <fullName evidence="1">Uncharacterized protein</fullName>
    </submittedName>
</protein>
<dbReference type="Proteomes" id="UP000823388">
    <property type="component" value="Chromosome 1N"/>
</dbReference>
<accession>A0A8T0WPQ3</accession>
<evidence type="ECO:0000313" key="1">
    <source>
        <dbReference type="EMBL" id="KAG2649960.1"/>
    </source>
</evidence>
<name>A0A8T0WPQ3_PANVG</name>
<organism evidence="1 2">
    <name type="scientific">Panicum virgatum</name>
    <name type="common">Blackwell switchgrass</name>
    <dbReference type="NCBI Taxonomy" id="38727"/>
    <lineage>
        <taxon>Eukaryota</taxon>
        <taxon>Viridiplantae</taxon>
        <taxon>Streptophyta</taxon>
        <taxon>Embryophyta</taxon>
        <taxon>Tracheophyta</taxon>
        <taxon>Spermatophyta</taxon>
        <taxon>Magnoliopsida</taxon>
        <taxon>Liliopsida</taxon>
        <taxon>Poales</taxon>
        <taxon>Poaceae</taxon>
        <taxon>PACMAD clade</taxon>
        <taxon>Panicoideae</taxon>
        <taxon>Panicodae</taxon>
        <taxon>Paniceae</taxon>
        <taxon>Panicinae</taxon>
        <taxon>Panicum</taxon>
        <taxon>Panicum sect. Hiantes</taxon>
    </lineage>
</organism>
<gene>
    <name evidence="1" type="ORF">PVAP13_1NG149019</name>
</gene>
<evidence type="ECO:0000313" key="2">
    <source>
        <dbReference type="Proteomes" id="UP000823388"/>
    </source>
</evidence>
<reference evidence="1" key="1">
    <citation type="submission" date="2020-05" db="EMBL/GenBank/DDBJ databases">
        <title>WGS assembly of Panicum virgatum.</title>
        <authorList>
            <person name="Lovell J.T."/>
            <person name="Jenkins J."/>
            <person name="Shu S."/>
            <person name="Juenger T.E."/>
            <person name="Schmutz J."/>
        </authorList>
    </citation>
    <scope>NUCLEOTIDE SEQUENCE</scope>
    <source>
        <strain evidence="1">AP13</strain>
    </source>
</reference>
<dbReference type="AlphaFoldDB" id="A0A8T0WPQ3"/>
<comment type="caution">
    <text evidence="1">The sequence shown here is derived from an EMBL/GenBank/DDBJ whole genome shotgun (WGS) entry which is preliminary data.</text>
</comment>
<keyword evidence="2" id="KW-1185">Reference proteome</keyword>
<proteinExistence type="predicted"/>